<evidence type="ECO:0000313" key="2">
    <source>
        <dbReference type="EMBL" id="JAT79837.1"/>
    </source>
</evidence>
<dbReference type="AlphaFoldDB" id="A0A1E1VYN1"/>
<dbReference type="PANTHER" id="PTHR21398">
    <property type="entry name" value="AGAP007094-PA"/>
    <property type="match status" value="1"/>
</dbReference>
<feature type="signal peptide" evidence="1">
    <location>
        <begin position="1"/>
        <end position="22"/>
    </location>
</feature>
<dbReference type="InterPro" id="IPR006631">
    <property type="entry name" value="DM4_12"/>
</dbReference>
<keyword evidence="1" id="KW-0732">Signal</keyword>
<dbReference type="Pfam" id="PF07841">
    <property type="entry name" value="DM4_12"/>
    <property type="match status" value="1"/>
</dbReference>
<organism evidence="2">
    <name type="scientific">Pectinophora gossypiella</name>
    <name type="common">Cotton pink bollworm</name>
    <name type="synonym">Depressaria gossypiella</name>
    <dbReference type="NCBI Taxonomy" id="13191"/>
    <lineage>
        <taxon>Eukaryota</taxon>
        <taxon>Metazoa</taxon>
        <taxon>Ecdysozoa</taxon>
        <taxon>Arthropoda</taxon>
        <taxon>Hexapoda</taxon>
        <taxon>Insecta</taxon>
        <taxon>Pterygota</taxon>
        <taxon>Neoptera</taxon>
        <taxon>Endopterygota</taxon>
        <taxon>Lepidoptera</taxon>
        <taxon>Glossata</taxon>
        <taxon>Ditrysia</taxon>
        <taxon>Gelechioidea</taxon>
        <taxon>Gelechiidae</taxon>
        <taxon>Apatetrinae</taxon>
        <taxon>Pectinophora</taxon>
    </lineage>
</organism>
<feature type="chain" id="PRO_5009115066" evidence="1">
    <location>
        <begin position="23"/>
        <end position="219"/>
    </location>
</feature>
<accession>A0A1E1VYN1</accession>
<dbReference type="OrthoDB" id="6358587at2759"/>
<reference evidence="2" key="1">
    <citation type="submission" date="2015-09" db="EMBL/GenBank/DDBJ databases">
        <title>De novo assembly of Pectinophora gossypiella (Pink Bollworm) gut transcriptome.</title>
        <authorList>
            <person name="Tassone E.E."/>
        </authorList>
    </citation>
    <scope>NUCLEOTIDE SEQUENCE</scope>
</reference>
<evidence type="ECO:0000256" key="1">
    <source>
        <dbReference type="SAM" id="SignalP"/>
    </source>
</evidence>
<dbReference type="PANTHER" id="PTHR21398:SF11">
    <property type="entry name" value="HDC15381-RELATED"/>
    <property type="match status" value="1"/>
</dbReference>
<name>A0A1E1VYN1_PECGO</name>
<gene>
    <name evidence="2" type="ORF">g.1983</name>
</gene>
<dbReference type="EMBL" id="GDQN01011217">
    <property type="protein sequence ID" value="JAT79837.1"/>
    <property type="molecule type" value="Transcribed_RNA"/>
</dbReference>
<proteinExistence type="predicted"/>
<sequence>MSQKGLLCLAYIMFVCVSLNNADTYSNITEDYRIRRQVNALPLVFPYGGTYKFIMGIGVPVKTVDDISLGFAINLQYQYAEITNISDLSQYYFIKEVSREQRDLDLECRRDERLVFYRAVTNLLETYGMNGQDCIKRAICEAAQYPVEEEGLVGEIIQILLTPDYGRSPFEKDPDWEKSMGVFHDAAVAGRQMFNCPSVYSGCPEGQGFFELISMLKDE</sequence>
<protein>
    <submittedName>
        <fullName evidence="2">Uncharacterized protein</fullName>
    </submittedName>
</protein>
<dbReference type="SMART" id="SM00718">
    <property type="entry name" value="DM4_12"/>
    <property type="match status" value="1"/>
</dbReference>